<dbReference type="EMBL" id="CAKMNS010000152">
    <property type="protein sequence ID" value="CAH1277082.1"/>
    <property type="molecule type" value="Genomic_DNA"/>
</dbReference>
<keyword evidence="3" id="KW-1185">Reference proteome</keyword>
<name>A0A8S4MMM2_BRALA</name>
<accession>A0A8S4MMM2</accession>
<proteinExistence type="predicted"/>
<feature type="compositionally biased region" description="Basic and acidic residues" evidence="1">
    <location>
        <begin position="125"/>
        <end position="134"/>
    </location>
</feature>
<evidence type="ECO:0000313" key="2">
    <source>
        <dbReference type="EMBL" id="CAH1277082.1"/>
    </source>
</evidence>
<feature type="compositionally biased region" description="Gly residues" evidence="1">
    <location>
        <begin position="25"/>
        <end position="37"/>
    </location>
</feature>
<comment type="caution">
    <text evidence="2">The sequence shown here is derived from an EMBL/GenBank/DDBJ whole genome shotgun (WGS) entry which is preliminary data.</text>
</comment>
<protein>
    <submittedName>
        <fullName evidence="2">Hypp9471 protein</fullName>
    </submittedName>
</protein>
<dbReference type="Proteomes" id="UP000838412">
    <property type="component" value="Unassembled WGS sequence"/>
</dbReference>
<feature type="region of interest" description="Disordered" evidence="1">
    <location>
        <begin position="125"/>
        <end position="162"/>
    </location>
</feature>
<reference evidence="2" key="1">
    <citation type="submission" date="2022-01" db="EMBL/GenBank/DDBJ databases">
        <authorList>
            <person name="Braso-Vives M."/>
        </authorList>
    </citation>
    <scope>NUCLEOTIDE SEQUENCE</scope>
</reference>
<organism evidence="2 3">
    <name type="scientific">Branchiostoma lanceolatum</name>
    <name type="common">Common lancelet</name>
    <name type="synonym">Amphioxus lanceolatum</name>
    <dbReference type="NCBI Taxonomy" id="7740"/>
    <lineage>
        <taxon>Eukaryota</taxon>
        <taxon>Metazoa</taxon>
        <taxon>Chordata</taxon>
        <taxon>Cephalochordata</taxon>
        <taxon>Leptocardii</taxon>
        <taxon>Amphioxiformes</taxon>
        <taxon>Branchiostomatidae</taxon>
        <taxon>Branchiostoma</taxon>
    </lineage>
</organism>
<evidence type="ECO:0000313" key="3">
    <source>
        <dbReference type="Proteomes" id="UP000838412"/>
    </source>
</evidence>
<feature type="region of interest" description="Disordered" evidence="1">
    <location>
        <begin position="1"/>
        <end position="46"/>
    </location>
</feature>
<gene>
    <name evidence="2" type="primary">Hypp9471</name>
    <name evidence="2" type="ORF">BLAG_LOCUS25960</name>
</gene>
<feature type="compositionally biased region" description="Low complexity" evidence="1">
    <location>
        <begin position="235"/>
        <end position="261"/>
    </location>
</feature>
<feature type="compositionally biased region" description="Polar residues" evidence="1">
    <location>
        <begin position="143"/>
        <end position="158"/>
    </location>
</feature>
<dbReference type="AlphaFoldDB" id="A0A8S4MMM2"/>
<feature type="region of interest" description="Disordered" evidence="1">
    <location>
        <begin position="206"/>
        <end position="292"/>
    </location>
</feature>
<evidence type="ECO:0000256" key="1">
    <source>
        <dbReference type="SAM" id="MobiDB-lite"/>
    </source>
</evidence>
<sequence length="292" mass="31161">MMAGKEEDQEVNVEVAGTGVDQVAGEGGTTEGEGGAGLDKTMSQGGHHGVEIETSPHTGLAEMAGQTGKEEIETAGQTEMADPAGLATTPGIDRVTASRREEGVGFLMAHLHMGSRANLVGREMRGQTRMESKVAGKPPVAQAQMSPRTNPSPGQNGDQKPRMARRALLKHCSRILQARQEEEEAVTKATLHHCLTSKFNLHPISGKARAKLASSSGDREQSRNPIPPAQEDPRLQGQGDPLLQGQGDPLLQGQEDLLPLDQEVHHPLSFRDITKGTGHSRTLGPLRDRAVE</sequence>